<dbReference type="Proteomes" id="UP000217265">
    <property type="component" value="Chromosome"/>
</dbReference>
<reference evidence="2 3" key="1">
    <citation type="submission" date="2017-09" db="EMBL/GenBank/DDBJ databases">
        <title>Complete genome sequence of Verrucomicrobial strain HZ-65, isolated from freshwater.</title>
        <authorList>
            <person name="Choi A."/>
        </authorList>
    </citation>
    <scope>NUCLEOTIDE SEQUENCE [LARGE SCALE GENOMIC DNA]</scope>
    <source>
        <strain evidence="2 3">HZ-65</strain>
    </source>
</reference>
<name>A0A290Q3S0_9BACT</name>
<feature type="region of interest" description="Disordered" evidence="1">
    <location>
        <begin position="1"/>
        <end position="30"/>
    </location>
</feature>
<accession>A0A290Q3S0</accession>
<organism evidence="2 3">
    <name type="scientific">Nibricoccus aquaticus</name>
    <dbReference type="NCBI Taxonomy" id="2576891"/>
    <lineage>
        <taxon>Bacteria</taxon>
        <taxon>Pseudomonadati</taxon>
        <taxon>Verrucomicrobiota</taxon>
        <taxon>Opitutia</taxon>
        <taxon>Opitutales</taxon>
        <taxon>Opitutaceae</taxon>
        <taxon>Nibricoccus</taxon>
    </lineage>
</organism>
<sequence length="89" mass="9380">MWAIQRDAPQSDGGGECAHAGRERCAGGEGGDFCGDRGLAGRFTRGMGMRGTNFRIRCEPEEGGRAEAVRGGDGEELGEKTVTSERAFA</sequence>
<protein>
    <submittedName>
        <fullName evidence="2">Uncharacterized protein</fullName>
    </submittedName>
</protein>
<evidence type="ECO:0000313" key="2">
    <source>
        <dbReference type="EMBL" id="ATC62947.1"/>
    </source>
</evidence>
<feature type="region of interest" description="Disordered" evidence="1">
    <location>
        <begin position="62"/>
        <end position="89"/>
    </location>
</feature>
<evidence type="ECO:0000313" key="3">
    <source>
        <dbReference type="Proteomes" id="UP000217265"/>
    </source>
</evidence>
<dbReference type="KEGG" id="vbh:CMV30_02640"/>
<evidence type="ECO:0000256" key="1">
    <source>
        <dbReference type="SAM" id="MobiDB-lite"/>
    </source>
</evidence>
<dbReference type="EMBL" id="CP023344">
    <property type="protein sequence ID" value="ATC62947.1"/>
    <property type="molecule type" value="Genomic_DNA"/>
</dbReference>
<dbReference type="AlphaFoldDB" id="A0A290Q3S0"/>
<gene>
    <name evidence="2" type="ORF">CMV30_02640</name>
</gene>
<proteinExistence type="predicted"/>
<keyword evidence="3" id="KW-1185">Reference proteome</keyword>